<dbReference type="AlphaFoldDB" id="A0A842HNC7"/>
<gene>
    <name evidence="9" type="ORF">GTU67_04000</name>
</gene>
<keyword evidence="7" id="KW-0472">Membrane</keyword>
<comment type="caution">
    <text evidence="9">The sequence shown here is derived from an EMBL/GenBank/DDBJ whole genome shotgun (WGS) entry which is preliminary data.</text>
</comment>
<evidence type="ECO:0000313" key="10">
    <source>
        <dbReference type="Proteomes" id="UP000545386"/>
    </source>
</evidence>
<keyword evidence="6 9" id="KW-0067">ATP-binding</keyword>
<comment type="similarity">
    <text evidence="2">Belongs to the ABC transporter superfamily.</text>
</comment>
<evidence type="ECO:0000256" key="6">
    <source>
        <dbReference type="ARBA" id="ARBA00022840"/>
    </source>
</evidence>
<dbReference type="Gene3D" id="3.40.50.300">
    <property type="entry name" value="P-loop containing nucleotide triphosphate hydrolases"/>
    <property type="match status" value="1"/>
</dbReference>
<evidence type="ECO:0000256" key="2">
    <source>
        <dbReference type="ARBA" id="ARBA00005417"/>
    </source>
</evidence>
<dbReference type="InterPro" id="IPR027417">
    <property type="entry name" value="P-loop_NTPase"/>
</dbReference>
<keyword evidence="3" id="KW-0813">Transport</keyword>
<sequence length="220" mass="23995">MHNPKFISLEQVCTDSAEAAGLSLLNVDVTVSQGTTLVVHGPPNKGKSGFLLLIAGLITPGRGGVICNGKEVTGPSPERALVPQWPALLPWLTAYQNVFLAVDRAHGRHKSRDELHVDTAIALQRMQLGNVMHTRASRLTQDQQQRVSIARALVVRPRVLLLDEPFAPLEAATLAWLPATLEHLIQEHHITTVVTHNDNPFPYLHPSQYFEVGAAACQPA</sequence>
<dbReference type="PANTHER" id="PTHR42788:SF7">
    <property type="entry name" value="NITRATE ABC TRANSPORTER ATP-BINDING PROTEIN"/>
    <property type="match status" value="1"/>
</dbReference>
<dbReference type="RefSeq" id="WP_185778871.1">
    <property type="nucleotide sequence ID" value="NZ_JACJUU010000002.1"/>
</dbReference>
<proteinExistence type="inferred from homology"/>
<comment type="subcellular location">
    <subcellularLocation>
        <location evidence="1">Cell membrane</location>
        <topology evidence="1">Peripheral membrane protein</topology>
    </subcellularLocation>
</comment>
<accession>A0A842HNC7</accession>
<evidence type="ECO:0000256" key="7">
    <source>
        <dbReference type="ARBA" id="ARBA00023136"/>
    </source>
</evidence>
<evidence type="ECO:0000256" key="3">
    <source>
        <dbReference type="ARBA" id="ARBA00022448"/>
    </source>
</evidence>
<dbReference type="Proteomes" id="UP000545386">
    <property type="component" value="Unassembled WGS sequence"/>
</dbReference>
<dbReference type="InterPro" id="IPR050166">
    <property type="entry name" value="ABC_transporter_ATP-bind"/>
</dbReference>
<evidence type="ECO:0000256" key="4">
    <source>
        <dbReference type="ARBA" id="ARBA00022475"/>
    </source>
</evidence>
<dbReference type="PROSITE" id="PS50893">
    <property type="entry name" value="ABC_TRANSPORTER_2"/>
    <property type="match status" value="1"/>
</dbReference>
<dbReference type="PANTHER" id="PTHR42788">
    <property type="entry name" value="TAURINE IMPORT ATP-BINDING PROTEIN-RELATED"/>
    <property type="match status" value="1"/>
</dbReference>
<dbReference type="SUPFAM" id="SSF52540">
    <property type="entry name" value="P-loop containing nucleoside triphosphate hydrolases"/>
    <property type="match status" value="1"/>
</dbReference>
<keyword evidence="10" id="KW-1185">Reference proteome</keyword>
<evidence type="ECO:0000256" key="5">
    <source>
        <dbReference type="ARBA" id="ARBA00022741"/>
    </source>
</evidence>
<keyword evidence="5" id="KW-0547">Nucleotide-binding</keyword>
<dbReference type="EMBL" id="JACJUU010000002">
    <property type="protein sequence ID" value="MBC2769078.1"/>
    <property type="molecule type" value="Genomic_DNA"/>
</dbReference>
<dbReference type="InterPro" id="IPR003593">
    <property type="entry name" value="AAA+_ATPase"/>
</dbReference>
<dbReference type="InterPro" id="IPR003439">
    <property type="entry name" value="ABC_transporter-like_ATP-bd"/>
</dbReference>
<dbReference type="GO" id="GO:0016887">
    <property type="term" value="F:ATP hydrolysis activity"/>
    <property type="evidence" value="ECO:0007669"/>
    <property type="project" value="InterPro"/>
</dbReference>
<reference evidence="9 10" key="1">
    <citation type="submission" date="2020-08" db="EMBL/GenBank/DDBJ databases">
        <title>Paraeoetvoesia sp. YC-7-48 draft genome sequence.</title>
        <authorList>
            <person name="Yao L."/>
        </authorList>
    </citation>
    <scope>NUCLEOTIDE SEQUENCE [LARGE SCALE GENOMIC DNA]</scope>
    <source>
        <strain evidence="10">YC-7-48</strain>
    </source>
</reference>
<evidence type="ECO:0000259" key="8">
    <source>
        <dbReference type="PROSITE" id="PS50893"/>
    </source>
</evidence>
<evidence type="ECO:0000256" key="1">
    <source>
        <dbReference type="ARBA" id="ARBA00004202"/>
    </source>
</evidence>
<keyword evidence="4" id="KW-1003">Cell membrane</keyword>
<name>A0A842HNC7_9BURK</name>
<dbReference type="Pfam" id="PF00005">
    <property type="entry name" value="ABC_tran"/>
    <property type="match status" value="1"/>
</dbReference>
<evidence type="ECO:0000313" key="9">
    <source>
        <dbReference type="EMBL" id="MBC2769078.1"/>
    </source>
</evidence>
<organism evidence="9 10">
    <name type="scientific">Pusillimonas minor</name>
    <dbReference type="NCBI Taxonomy" id="2697024"/>
    <lineage>
        <taxon>Bacteria</taxon>
        <taxon>Pseudomonadati</taxon>
        <taxon>Pseudomonadota</taxon>
        <taxon>Betaproteobacteria</taxon>
        <taxon>Burkholderiales</taxon>
        <taxon>Alcaligenaceae</taxon>
        <taxon>Pusillimonas</taxon>
    </lineage>
</organism>
<feature type="domain" description="ABC transporter" evidence="8">
    <location>
        <begin position="7"/>
        <end position="215"/>
    </location>
</feature>
<protein>
    <submittedName>
        <fullName evidence="9">ABC transporter ATP-binding protein</fullName>
    </submittedName>
</protein>
<dbReference type="GO" id="GO:0005524">
    <property type="term" value="F:ATP binding"/>
    <property type="evidence" value="ECO:0007669"/>
    <property type="project" value="UniProtKB-KW"/>
</dbReference>
<dbReference type="GO" id="GO:0005886">
    <property type="term" value="C:plasma membrane"/>
    <property type="evidence" value="ECO:0007669"/>
    <property type="project" value="UniProtKB-SubCell"/>
</dbReference>
<dbReference type="SMART" id="SM00382">
    <property type="entry name" value="AAA"/>
    <property type="match status" value="1"/>
</dbReference>